<reference evidence="12 13" key="1">
    <citation type="journal article" date="2014" name="BMC Genomics">
        <title>Comparison of environmental and isolate Sulfobacillus genomes reveals diverse carbon, sulfur, nitrogen, and hydrogen metabolisms.</title>
        <authorList>
            <person name="Justice N.B."/>
            <person name="Norman A."/>
            <person name="Brown C.T."/>
            <person name="Singh A."/>
            <person name="Thomas B.C."/>
            <person name="Banfield J.F."/>
        </authorList>
    </citation>
    <scope>NUCLEOTIDE SEQUENCE [LARGE SCALE GENOMIC DNA]</scope>
    <source>
        <strain evidence="12">AMDSBA1</strain>
    </source>
</reference>
<proteinExistence type="predicted"/>
<dbReference type="SUPFAM" id="SSF53850">
    <property type="entry name" value="Periplasmic binding protein-like II"/>
    <property type="match status" value="1"/>
</dbReference>
<organism evidence="12 13">
    <name type="scientific">Sulfobacillus benefaciens</name>
    <dbReference type="NCBI Taxonomy" id="453960"/>
    <lineage>
        <taxon>Bacteria</taxon>
        <taxon>Bacillati</taxon>
        <taxon>Bacillota</taxon>
        <taxon>Clostridia</taxon>
        <taxon>Eubacteriales</taxon>
        <taxon>Clostridiales Family XVII. Incertae Sedis</taxon>
        <taxon>Sulfobacillus</taxon>
    </lineage>
</organism>
<evidence type="ECO:0000256" key="9">
    <source>
        <dbReference type="ARBA" id="ARBA00024861"/>
    </source>
</evidence>
<evidence type="ECO:0000256" key="4">
    <source>
        <dbReference type="ARBA" id="ARBA00020998"/>
    </source>
</evidence>
<evidence type="ECO:0000256" key="3">
    <source>
        <dbReference type="ARBA" id="ARBA00011946"/>
    </source>
</evidence>
<dbReference type="UniPathway" id="UPA00031">
    <property type="reaction ID" value="UER00006"/>
</dbReference>
<evidence type="ECO:0000256" key="7">
    <source>
        <dbReference type="ARBA" id="ARBA00022679"/>
    </source>
</evidence>
<dbReference type="GO" id="GO:0000105">
    <property type="term" value="P:L-histidine biosynthetic process"/>
    <property type="evidence" value="ECO:0007669"/>
    <property type="project" value="UniProtKB-UniRule"/>
</dbReference>
<dbReference type="InterPro" id="IPR018198">
    <property type="entry name" value="ATP_PRibTrfase_CS"/>
</dbReference>
<evidence type="ECO:0000259" key="11">
    <source>
        <dbReference type="Pfam" id="PF01634"/>
    </source>
</evidence>
<gene>
    <name evidence="12" type="ORF">C7B43_05110</name>
</gene>
<dbReference type="EC" id="2.4.2.17" evidence="3 10"/>
<dbReference type="NCBIfam" id="TIGR00070">
    <property type="entry name" value="hisG"/>
    <property type="match status" value="1"/>
</dbReference>
<sequence>MSFNNVTIAIAKGRILEGAQNLWRKSGLPWPVDNDSRQLWFAPQKERPGMLIARARDIPTLVGMGIADLGIVGLDILEEYPNTHVLQVADLSFAHCRVVLAGQKNQWPEGPTRIATKYQRIAQTYFSVHRHPVEMVPLSGSLELAPVIGLAPYIVDIVDTGNTLRQHHLTEIATILESSARLIANASHWRTKPELAQVRQVLQSE</sequence>
<dbReference type="PANTHER" id="PTHR21403">
    <property type="entry name" value="ATP PHOSPHORIBOSYLTRANSFERASE ATP-PRTASE"/>
    <property type="match status" value="1"/>
</dbReference>
<evidence type="ECO:0000313" key="12">
    <source>
        <dbReference type="EMBL" id="PSR30670.1"/>
    </source>
</evidence>
<dbReference type="PANTHER" id="PTHR21403:SF8">
    <property type="entry name" value="ATP PHOSPHORIBOSYLTRANSFERASE"/>
    <property type="match status" value="1"/>
</dbReference>
<dbReference type="Gene3D" id="3.40.190.10">
    <property type="entry name" value="Periplasmic binding protein-like II"/>
    <property type="match status" value="2"/>
</dbReference>
<evidence type="ECO:0000256" key="2">
    <source>
        <dbReference type="ARBA" id="ARBA00004667"/>
    </source>
</evidence>
<dbReference type="Proteomes" id="UP000242699">
    <property type="component" value="Unassembled WGS sequence"/>
</dbReference>
<keyword evidence="5" id="KW-0028">Amino-acid biosynthesis</keyword>
<evidence type="ECO:0000256" key="8">
    <source>
        <dbReference type="ARBA" id="ARBA00023102"/>
    </source>
</evidence>
<dbReference type="PROSITE" id="PS01316">
    <property type="entry name" value="ATP_P_PHORIBOSYLTR"/>
    <property type="match status" value="1"/>
</dbReference>
<keyword evidence="8" id="KW-0368">Histidine biosynthesis</keyword>
<dbReference type="GO" id="GO:0003879">
    <property type="term" value="F:ATP phosphoribosyltransferase activity"/>
    <property type="evidence" value="ECO:0007669"/>
    <property type="project" value="UniProtKB-UniRule"/>
</dbReference>
<dbReference type="AlphaFoldDB" id="A0A2T2X845"/>
<comment type="pathway">
    <text evidence="2">Amino-acid biosynthesis; L-histidine biosynthesis; L-histidine from 5-phospho-alpha-D-ribose 1-diphosphate: step 1/9.</text>
</comment>
<comment type="caution">
    <text evidence="12">The sequence shown here is derived from an EMBL/GenBank/DDBJ whole genome shotgun (WGS) entry which is preliminary data.</text>
</comment>
<feature type="domain" description="ATP phosphoribosyltransferase catalytic" evidence="11">
    <location>
        <begin position="54"/>
        <end position="201"/>
    </location>
</feature>
<name>A0A2T2X845_9FIRM</name>
<dbReference type="GO" id="GO:0005737">
    <property type="term" value="C:cytoplasm"/>
    <property type="evidence" value="ECO:0007669"/>
    <property type="project" value="InterPro"/>
</dbReference>
<comment type="function">
    <text evidence="9">Catalyzes the condensation of ATP and 5-phosphoribose 1-diphosphate to form N'-(5'-phosphoribosyl)-ATP (PR-ATP). Has a crucial role in the pathway because the rate of histidine biosynthesis seems to be controlled primarily by regulation of HisG enzymatic activity.</text>
</comment>
<dbReference type="InterPro" id="IPR001348">
    <property type="entry name" value="ATP_PRibTrfase_HisG"/>
</dbReference>
<dbReference type="Pfam" id="PF01634">
    <property type="entry name" value="HisG"/>
    <property type="match status" value="1"/>
</dbReference>
<protein>
    <recommendedName>
        <fullName evidence="4 10">ATP phosphoribosyltransferase</fullName>
        <ecNumber evidence="3 10">2.4.2.17</ecNumber>
    </recommendedName>
</protein>
<evidence type="ECO:0000256" key="10">
    <source>
        <dbReference type="NCBIfam" id="TIGR00070"/>
    </source>
</evidence>
<evidence type="ECO:0000256" key="5">
    <source>
        <dbReference type="ARBA" id="ARBA00022605"/>
    </source>
</evidence>
<comment type="catalytic activity">
    <reaction evidence="1">
        <text>1-(5-phospho-beta-D-ribosyl)-ATP + diphosphate = 5-phospho-alpha-D-ribose 1-diphosphate + ATP</text>
        <dbReference type="Rhea" id="RHEA:18473"/>
        <dbReference type="ChEBI" id="CHEBI:30616"/>
        <dbReference type="ChEBI" id="CHEBI:33019"/>
        <dbReference type="ChEBI" id="CHEBI:58017"/>
        <dbReference type="ChEBI" id="CHEBI:73183"/>
        <dbReference type="EC" id="2.4.2.17"/>
    </reaction>
</comment>
<evidence type="ECO:0000313" key="13">
    <source>
        <dbReference type="Proteomes" id="UP000242699"/>
    </source>
</evidence>
<keyword evidence="7 12" id="KW-0808">Transferase</keyword>
<keyword evidence="6 12" id="KW-0328">Glycosyltransferase</keyword>
<dbReference type="EMBL" id="PXYT01000008">
    <property type="protein sequence ID" value="PSR30670.1"/>
    <property type="molecule type" value="Genomic_DNA"/>
</dbReference>
<evidence type="ECO:0000256" key="6">
    <source>
        <dbReference type="ARBA" id="ARBA00022676"/>
    </source>
</evidence>
<dbReference type="InterPro" id="IPR013820">
    <property type="entry name" value="ATP_PRibTrfase_cat"/>
</dbReference>
<evidence type="ECO:0000256" key="1">
    <source>
        <dbReference type="ARBA" id="ARBA00000915"/>
    </source>
</evidence>
<accession>A0A2T2X845</accession>